<dbReference type="InterPro" id="IPR014756">
    <property type="entry name" value="Ig_E-set"/>
</dbReference>
<dbReference type="PANTHER" id="PTHR48098:SF1">
    <property type="entry name" value="DIACYLGLYCEROL ACYLTRANSFERASE_MYCOLYLTRANSFERASE AG85A"/>
    <property type="match status" value="1"/>
</dbReference>
<dbReference type="InterPro" id="IPR000801">
    <property type="entry name" value="Esterase-like"/>
</dbReference>
<keyword evidence="3" id="KW-1185">Reference proteome</keyword>
<evidence type="ECO:0000313" key="2">
    <source>
        <dbReference type="EMBL" id="USI72780.1"/>
    </source>
</evidence>
<gene>
    <name evidence="2" type="ORF">LHA26_16150</name>
</gene>
<feature type="chain" id="PRO_5046132547" description="Esterase" evidence="1">
    <location>
        <begin position="23"/>
        <end position="391"/>
    </location>
</feature>
<accession>A0ABY4X7F3</accession>
<feature type="signal peptide" evidence="1">
    <location>
        <begin position="1"/>
        <end position="22"/>
    </location>
</feature>
<dbReference type="InterPro" id="IPR050583">
    <property type="entry name" value="Mycobacterial_A85_antigen"/>
</dbReference>
<evidence type="ECO:0000256" key="1">
    <source>
        <dbReference type="SAM" id="SignalP"/>
    </source>
</evidence>
<evidence type="ECO:0008006" key="4">
    <source>
        <dbReference type="Google" id="ProtNLM"/>
    </source>
</evidence>
<dbReference type="PANTHER" id="PTHR48098">
    <property type="entry name" value="ENTEROCHELIN ESTERASE-RELATED"/>
    <property type="match status" value="1"/>
</dbReference>
<evidence type="ECO:0000313" key="3">
    <source>
        <dbReference type="Proteomes" id="UP001056937"/>
    </source>
</evidence>
<dbReference type="Gene3D" id="2.60.40.10">
    <property type="entry name" value="Immunoglobulins"/>
    <property type="match status" value="1"/>
</dbReference>
<dbReference type="RefSeq" id="WP_252166589.1">
    <property type="nucleotide sequence ID" value="NZ_CP084930.1"/>
</dbReference>
<dbReference type="InterPro" id="IPR029058">
    <property type="entry name" value="AB_hydrolase_fold"/>
</dbReference>
<dbReference type="SUPFAM" id="SSF81296">
    <property type="entry name" value="E set domains"/>
    <property type="match status" value="1"/>
</dbReference>
<dbReference type="SUPFAM" id="SSF53474">
    <property type="entry name" value="alpha/beta-Hydrolases"/>
    <property type="match status" value="1"/>
</dbReference>
<dbReference type="Pfam" id="PF00756">
    <property type="entry name" value="Esterase"/>
    <property type="match status" value="1"/>
</dbReference>
<keyword evidence="1" id="KW-0732">Signal</keyword>
<sequence length="391" mass="42277">MKTSLYALVAASLIATPLAAQPANGAVAEDFKPSSLNQPGQDYPQVNSQGYARFRVVAPEAKSVTVSLGLGGRGGTTLTKTADGSWMGTSEGPLDQGFHYYHLSVDGGTFNDPGTLNFYGSTRWESGIEIPASDADFYALKPVPHGQVQQILFNSPSTGTQRRAFVYTPPGYDANKATRYPVLYLQHGWGEDETAWSNQGHANLILDNLIAAGKARPFLIVMTYGMTNTVHPGQPGGLASFDIKPFQTVLLDELIPYVDSHFRTLADARHRAMAGLSMGGFETKLIAPTHLDRFGAIGLLSGGTISMDDVARWPGFKDKVRLVFVSFGSRELDRGRTMLPPGAPPSDPRANAAALKAAGINSVFYVSPDTAHEFLTWRRSLHEMAPLLFRD</sequence>
<dbReference type="Proteomes" id="UP001056937">
    <property type="component" value="Chromosome 1"/>
</dbReference>
<dbReference type="Gene3D" id="3.40.50.1820">
    <property type="entry name" value="alpha/beta hydrolase"/>
    <property type="match status" value="1"/>
</dbReference>
<dbReference type="InterPro" id="IPR013783">
    <property type="entry name" value="Ig-like_fold"/>
</dbReference>
<protein>
    <recommendedName>
        <fullName evidence="4">Esterase</fullName>
    </recommendedName>
</protein>
<proteinExistence type="predicted"/>
<name>A0ABY4X7F3_9SPHN</name>
<reference evidence="2" key="1">
    <citation type="journal article" date="2022" name="Toxins">
        <title>Genomic Analysis of Sphingopyxis sp. USTB-05 for Biodegrading Cyanobacterial Hepatotoxins.</title>
        <authorList>
            <person name="Liu C."/>
            <person name="Xu Q."/>
            <person name="Zhao Z."/>
            <person name="Zhang H."/>
            <person name="Liu X."/>
            <person name="Yin C."/>
            <person name="Liu Y."/>
            <person name="Yan H."/>
        </authorList>
    </citation>
    <scope>NUCLEOTIDE SEQUENCE</scope>
    <source>
        <strain evidence="2">NBD5</strain>
    </source>
</reference>
<dbReference type="EMBL" id="CP084930">
    <property type="protein sequence ID" value="USI72780.1"/>
    <property type="molecule type" value="Genomic_DNA"/>
</dbReference>
<organism evidence="2 3">
    <name type="scientific">Sphingomonas morindae</name>
    <dbReference type="NCBI Taxonomy" id="1541170"/>
    <lineage>
        <taxon>Bacteria</taxon>
        <taxon>Pseudomonadati</taxon>
        <taxon>Pseudomonadota</taxon>
        <taxon>Alphaproteobacteria</taxon>
        <taxon>Sphingomonadales</taxon>
        <taxon>Sphingomonadaceae</taxon>
        <taxon>Sphingomonas</taxon>
    </lineage>
</organism>